<dbReference type="Proteomes" id="UP000054485">
    <property type="component" value="Unassembled WGS sequence"/>
</dbReference>
<dbReference type="HOGENOM" id="CLU_2706447_0_0_1"/>
<evidence type="ECO:0000313" key="2">
    <source>
        <dbReference type="Proteomes" id="UP000054485"/>
    </source>
</evidence>
<protein>
    <submittedName>
        <fullName evidence="1">Uncharacterized protein</fullName>
    </submittedName>
</protein>
<dbReference type="EMBL" id="KN835288">
    <property type="protein sequence ID" value="KIK40861.1"/>
    <property type="molecule type" value="Genomic_DNA"/>
</dbReference>
<keyword evidence="2" id="KW-1185">Reference proteome</keyword>
<proteinExistence type="predicted"/>
<gene>
    <name evidence="1" type="ORF">CY34DRAFT_243966</name>
</gene>
<evidence type="ECO:0000313" key="1">
    <source>
        <dbReference type="EMBL" id="KIK40861.1"/>
    </source>
</evidence>
<dbReference type="InParanoid" id="A0A0D0AGH3"/>
<dbReference type="AlphaFoldDB" id="A0A0D0AGH3"/>
<reference evidence="2" key="2">
    <citation type="submission" date="2015-01" db="EMBL/GenBank/DDBJ databases">
        <title>Evolutionary Origins and Diversification of the Mycorrhizal Mutualists.</title>
        <authorList>
            <consortium name="DOE Joint Genome Institute"/>
            <consortium name="Mycorrhizal Genomics Consortium"/>
            <person name="Kohler A."/>
            <person name="Kuo A."/>
            <person name="Nagy L.G."/>
            <person name="Floudas D."/>
            <person name="Copeland A."/>
            <person name="Barry K.W."/>
            <person name="Cichocki N."/>
            <person name="Veneault-Fourrey C."/>
            <person name="LaButti K."/>
            <person name="Lindquist E.A."/>
            <person name="Lipzen A."/>
            <person name="Lundell T."/>
            <person name="Morin E."/>
            <person name="Murat C."/>
            <person name="Riley R."/>
            <person name="Ohm R."/>
            <person name="Sun H."/>
            <person name="Tunlid A."/>
            <person name="Henrissat B."/>
            <person name="Grigoriev I.V."/>
            <person name="Hibbett D.S."/>
            <person name="Martin F."/>
        </authorList>
    </citation>
    <scope>NUCLEOTIDE SEQUENCE [LARGE SCALE GENOMIC DNA]</scope>
    <source>
        <strain evidence="2">UH-Slu-Lm8-n1</strain>
    </source>
</reference>
<accession>A0A0D0AGH3</accession>
<name>A0A0D0AGH3_9AGAM</name>
<reference evidence="1 2" key="1">
    <citation type="submission" date="2014-04" db="EMBL/GenBank/DDBJ databases">
        <authorList>
            <consortium name="DOE Joint Genome Institute"/>
            <person name="Kuo A."/>
            <person name="Ruytinx J."/>
            <person name="Rineau F."/>
            <person name="Colpaert J."/>
            <person name="Kohler A."/>
            <person name="Nagy L.G."/>
            <person name="Floudas D."/>
            <person name="Copeland A."/>
            <person name="Barry K.W."/>
            <person name="Cichocki N."/>
            <person name="Veneault-Fourrey C."/>
            <person name="LaButti K."/>
            <person name="Lindquist E.A."/>
            <person name="Lipzen A."/>
            <person name="Lundell T."/>
            <person name="Morin E."/>
            <person name="Murat C."/>
            <person name="Sun H."/>
            <person name="Tunlid A."/>
            <person name="Henrissat B."/>
            <person name="Grigoriev I.V."/>
            <person name="Hibbett D.S."/>
            <person name="Martin F."/>
            <person name="Nordberg H.P."/>
            <person name="Cantor M.N."/>
            <person name="Hua S.X."/>
        </authorList>
    </citation>
    <scope>NUCLEOTIDE SEQUENCE [LARGE SCALE GENOMIC DNA]</scope>
    <source>
        <strain evidence="1 2">UH-Slu-Lm8-n1</strain>
    </source>
</reference>
<sequence>MYSSAGIDVVRPRSNRRTAYTAYAVQLKRPSFVCHRNHLAKLFPTQRSSARVHHVGRCCDELACLRSHIAAAF</sequence>
<organism evidence="1 2">
    <name type="scientific">Suillus luteus UH-Slu-Lm8-n1</name>
    <dbReference type="NCBI Taxonomy" id="930992"/>
    <lineage>
        <taxon>Eukaryota</taxon>
        <taxon>Fungi</taxon>
        <taxon>Dikarya</taxon>
        <taxon>Basidiomycota</taxon>
        <taxon>Agaricomycotina</taxon>
        <taxon>Agaricomycetes</taxon>
        <taxon>Agaricomycetidae</taxon>
        <taxon>Boletales</taxon>
        <taxon>Suillineae</taxon>
        <taxon>Suillaceae</taxon>
        <taxon>Suillus</taxon>
    </lineage>
</organism>